<reference evidence="2" key="1">
    <citation type="submission" date="2020-08" db="EMBL/GenBank/DDBJ databases">
        <title>Multicomponent nature underlies the extraordinary mechanical properties of spider dragline silk.</title>
        <authorList>
            <person name="Kono N."/>
            <person name="Nakamura H."/>
            <person name="Mori M."/>
            <person name="Yoshida Y."/>
            <person name="Ohtoshi R."/>
            <person name="Malay A.D."/>
            <person name="Moran D.A.P."/>
            <person name="Tomita M."/>
            <person name="Numata K."/>
            <person name="Arakawa K."/>
        </authorList>
    </citation>
    <scope>NUCLEOTIDE SEQUENCE</scope>
</reference>
<feature type="compositionally biased region" description="Basic and acidic residues" evidence="1">
    <location>
        <begin position="131"/>
        <end position="144"/>
    </location>
</feature>
<protein>
    <submittedName>
        <fullName evidence="2">Uncharacterized protein</fullName>
    </submittedName>
</protein>
<evidence type="ECO:0000256" key="1">
    <source>
        <dbReference type="SAM" id="MobiDB-lite"/>
    </source>
</evidence>
<evidence type="ECO:0000313" key="3">
    <source>
        <dbReference type="Proteomes" id="UP000887013"/>
    </source>
</evidence>
<feature type="region of interest" description="Disordered" evidence="1">
    <location>
        <begin position="1"/>
        <end position="186"/>
    </location>
</feature>
<dbReference type="Proteomes" id="UP000887013">
    <property type="component" value="Unassembled WGS sequence"/>
</dbReference>
<dbReference type="AlphaFoldDB" id="A0A8X6PT25"/>
<feature type="compositionally biased region" description="Basic and acidic residues" evidence="1">
    <location>
        <begin position="83"/>
        <end position="106"/>
    </location>
</feature>
<comment type="caution">
    <text evidence="2">The sequence shown here is derived from an EMBL/GenBank/DDBJ whole genome shotgun (WGS) entry which is preliminary data.</text>
</comment>
<proteinExistence type="predicted"/>
<sequence length="186" mass="20482">MTRQLDSTGSPNGARQQEENKQAATEQSESSRRGNRDQATGAKGRQIAAGTPDQTAPANRRAGSKAKQHGPGGQARRKTRSTKPSEADRQQVKQGKADQTRGRAPEQARQGGGKAARNKQDSQAEGAPEQTRTRPDQTRSDQTRRAAAPDQRARQDQRRHSRRDARRRRGQKNQKAQRGHTRPPGS</sequence>
<gene>
    <name evidence="2" type="ORF">NPIL_611311</name>
</gene>
<feature type="compositionally biased region" description="Basic residues" evidence="1">
    <location>
        <begin position="159"/>
        <end position="186"/>
    </location>
</feature>
<feature type="compositionally biased region" description="Polar residues" evidence="1">
    <location>
        <begin position="1"/>
        <end position="15"/>
    </location>
</feature>
<keyword evidence="3" id="KW-1185">Reference proteome</keyword>
<evidence type="ECO:0000313" key="2">
    <source>
        <dbReference type="EMBL" id="GFT84000.1"/>
    </source>
</evidence>
<dbReference type="EMBL" id="BMAW01072650">
    <property type="protein sequence ID" value="GFT84000.1"/>
    <property type="molecule type" value="Genomic_DNA"/>
</dbReference>
<accession>A0A8X6PT25</accession>
<name>A0A8X6PT25_NEPPI</name>
<organism evidence="2 3">
    <name type="scientific">Nephila pilipes</name>
    <name type="common">Giant wood spider</name>
    <name type="synonym">Nephila maculata</name>
    <dbReference type="NCBI Taxonomy" id="299642"/>
    <lineage>
        <taxon>Eukaryota</taxon>
        <taxon>Metazoa</taxon>
        <taxon>Ecdysozoa</taxon>
        <taxon>Arthropoda</taxon>
        <taxon>Chelicerata</taxon>
        <taxon>Arachnida</taxon>
        <taxon>Araneae</taxon>
        <taxon>Araneomorphae</taxon>
        <taxon>Entelegynae</taxon>
        <taxon>Araneoidea</taxon>
        <taxon>Nephilidae</taxon>
        <taxon>Nephila</taxon>
    </lineage>
</organism>